<sequence>MFCSSQKLRNAMHEFLTLCAPMLVNTKIPFNFHFPPQV</sequence>
<dbReference type="AlphaFoldDB" id="A0A2P2J5I3"/>
<reference evidence="1" key="1">
    <citation type="submission" date="2018-02" db="EMBL/GenBank/DDBJ databases">
        <title>Rhizophora mucronata_Transcriptome.</title>
        <authorList>
            <person name="Meera S.P."/>
            <person name="Sreeshan A."/>
            <person name="Augustine A."/>
        </authorList>
    </citation>
    <scope>NUCLEOTIDE SEQUENCE</scope>
    <source>
        <tissue evidence="1">Leaf</tissue>
    </source>
</reference>
<accession>A0A2P2J5I3</accession>
<dbReference type="EMBL" id="GGEC01008241">
    <property type="protein sequence ID" value="MBW88724.1"/>
    <property type="molecule type" value="Transcribed_RNA"/>
</dbReference>
<protein>
    <submittedName>
        <fullName evidence="1">Uncharacterized protein</fullName>
    </submittedName>
</protein>
<name>A0A2P2J5I3_RHIMU</name>
<evidence type="ECO:0000313" key="1">
    <source>
        <dbReference type="EMBL" id="MBW88724.1"/>
    </source>
</evidence>
<proteinExistence type="predicted"/>
<organism evidence="1">
    <name type="scientific">Rhizophora mucronata</name>
    <name type="common">Asiatic mangrove</name>
    <dbReference type="NCBI Taxonomy" id="61149"/>
    <lineage>
        <taxon>Eukaryota</taxon>
        <taxon>Viridiplantae</taxon>
        <taxon>Streptophyta</taxon>
        <taxon>Embryophyta</taxon>
        <taxon>Tracheophyta</taxon>
        <taxon>Spermatophyta</taxon>
        <taxon>Magnoliopsida</taxon>
        <taxon>eudicotyledons</taxon>
        <taxon>Gunneridae</taxon>
        <taxon>Pentapetalae</taxon>
        <taxon>rosids</taxon>
        <taxon>fabids</taxon>
        <taxon>Malpighiales</taxon>
        <taxon>Rhizophoraceae</taxon>
        <taxon>Rhizophora</taxon>
    </lineage>
</organism>